<keyword evidence="4" id="KW-1185">Reference proteome</keyword>
<dbReference type="Pfam" id="PF05569">
    <property type="entry name" value="Peptidase_M56"/>
    <property type="match status" value="1"/>
</dbReference>
<dbReference type="EMBL" id="CP024091">
    <property type="protein sequence ID" value="ATP58615.1"/>
    <property type="molecule type" value="Genomic_DNA"/>
</dbReference>
<keyword evidence="1" id="KW-1133">Transmembrane helix</keyword>
<accession>A0A2D1UAI8</accession>
<dbReference type="RefSeq" id="WP_099440510.1">
    <property type="nucleotide sequence ID" value="NZ_CP024091.1"/>
</dbReference>
<dbReference type="InterPro" id="IPR008756">
    <property type="entry name" value="Peptidase_M56"/>
</dbReference>
<evidence type="ECO:0000313" key="3">
    <source>
        <dbReference type="EMBL" id="ATP58615.1"/>
    </source>
</evidence>
<feature type="transmembrane region" description="Helical" evidence="1">
    <location>
        <begin position="6"/>
        <end position="24"/>
    </location>
</feature>
<name>A0A2D1UAI8_9SPHI</name>
<proteinExistence type="predicted"/>
<dbReference type="InterPro" id="IPR052173">
    <property type="entry name" value="Beta-lactam_resp_regulator"/>
</dbReference>
<dbReference type="PANTHER" id="PTHR34978:SF3">
    <property type="entry name" value="SLR0241 PROTEIN"/>
    <property type="match status" value="1"/>
</dbReference>
<dbReference type="Proteomes" id="UP000223749">
    <property type="component" value="Chromosome"/>
</dbReference>
<keyword evidence="1" id="KW-0472">Membrane</keyword>
<dbReference type="PANTHER" id="PTHR34978">
    <property type="entry name" value="POSSIBLE SENSOR-TRANSDUCER PROTEIN BLAR"/>
    <property type="match status" value="1"/>
</dbReference>
<evidence type="ECO:0000313" key="4">
    <source>
        <dbReference type="Proteomes" id="UP000223749"/>
    </source>
</evidence>
<evidence type="ECO:0000256" key="1">
    <source>
        <dbReference type="SAM" id="Phobius"/>
    </source>
</evidence>
<dbReference type="CDD" id="cd07341">
    <property type="entry name" value="M56_BlaR1_MecR1_like"/>
    <property type="match status" value="1"/>
</dbReference>
<feature type="transmembrane region" description="Helical" evidence="1">
    <location>
        <begin position="107"/>
        <end position="129"/>
    </location>
</feature>
<dbReference type="KEGG" id="pgs:CPT03_20175"/>
<organism evidence="3 4">
    <name type="scientific">Pedobacter ginsengisoli</name>
    <dbReference type="NCBI Taxonomy" id="363852"/>
    <lineage>
        <taxon>Bacteria</taxon>
        <taxon>Pseudomonadati</taxon>
        <taxon>Bacteroidota</taxon>
        <taxon>Sphingobacteriia</taxon>
        <taxon>Sphingobacteriales</taxon>
        <taxon>Sphingobacteriaceae</taxon>
        <taxon>Pedobacter</taxon>
    </lineage>
</organism>
<feature type="transmembrane region" description="Helical" evidence="1">
    <location>
        <begin position="278"/>
        <end position="300"/>
    </location>
</feature>
<feature type="transmembrane region" description="Helical" evidence="1">
    <location>
        <begin position="36"/>
        <end position="55"/>
    </location>
</feature>
<feature type="domain" description="Peptidase M56" evidence="2">
    <location>
        <begin position="32"/>
        <end position="267"/>
    </location>
</feature>
<dbReference type="AlphaFoldDB" id="A0A2D1UAI8"/>
<protein>
    <recommendedName>
        <fullName evidence="2">Peptidase M56 domain-containing protein</fullName>
    </recommendedName>
</protein>
<keyword evidence="1" id="KW-0812">Transmembrane</keyword>
<dbReference type="OrthoDB" id="649093at2"/>
<gene>
    <name evidence="3" type="ORF">CPT03_20175</name>
</gene>
<sequence>MEWLIYLSKVSVCMGLFYAFYYLSLQRLTFFNLNRFYLLTTLILSFVIPMLQLQVQSLTEDSSKTTQASAIYTSTFTDRTNTGATVLSSFQQTDESLLAIDWPQVLFVSYLLIAILMLSIFAFQAIQILKHTRQVHQKIGRLKVVFKVEGFTNCSFLNYVFLNRQELSDEEVAVILHHENVHISRYHSIDKLLITICKALLWFNPLAYLYERALEQVHEYEADKETSATIGNTPYANILLTMAVRKRNPSLTHSFVRNALKGRIKMLFNNQSKNMKKLIYLLLLPLGLVLTWTFAVQVVYANPSDSTLKEIEVKPTQIEKTPLKAVSYRELKTTKILTQKPQSDTLWMIDYPLLSKYTEVIIDGKSYDADILTKISPRCISTTRRNNDKIEITTHNNKIEYATQIDRENVIIRKKALALGKVYTRYPQKHQDGSRYEEISIKQKSGVGGSVGLDKGKKLLLLYNGKQYSEREFKALAADQFKDCNMSFRSGLDKGTKAKYGKEYGSMIAVSKIEIPLEGIKKAFRNLDNNDEANSKISYTARDSVVVGKEKQVSLFGEVRLTQAQLNITADKVKYENANQIIYAKNVSFTSELYQNPIIEKFVKFDLKEGTYQILSSISGL</sequence>
<reference evidence="3 4" key="1">
    <citation type="submission" date="2017-10" db="EMBL/GenBank/DDBJ databases">
        <title>Whole genome of Pedobacter ginsengisoli T01R-27 isolated from tomato rhizosphere.</title>
        <authorList>
            <person name="Weon H.-Y."/>
            <person name="Lee S.A."/>
            <person name="Sang M.K."/>
            <person name="Song J."/>
        </authorList>
    </citation>
    <scope>NUCLEOTIDE SEQUENCE [LARGE SCALE GENOMIC DNA]</scope>
    <source>
        <strain evidence="3 4">T01R-27</strain>
    </source>
</reference>
<evidence type="ECO:0000259" key="2">
    <source>
        <dbReference type="Pfam" id="PF05569"/>
    </source>
</evidence>